<evidence type="ECO:0000256" key="2">
    <source>
        <dbReference type="SAM" id="Phobius"/>
    </source>
</evidence>
<feature type="transmembrane region" description="Helical" evidence="2">
    <location>
        <begin position="6"/>
        <end position="31"/>
    </location>
</feature>
<dbReference type="Proteomes" id="UP000594205">
    <property type="component" value="Chromosome"/>
</dbReference>
<keyword evidence="4" id="KW-1185">Reference proteome</keyword>
<evidence type="ECO:0000313" key="4">
    <source>
        <dbReference type="Proteomes" id="UP000594205"/>
    </source>
</evidence>
<keyword evidence="2" id="KW-0472">Membrane</keyword>
<dbReference type="KEGG" id="sfeu:IM697_18045"/>
<dbReference type="RefSeq" id="WP_194048717.1">
    <property type="nucleotide sequence ID" value="NZ_CP063373.1"/>
</dbReference>
<keyword evidence="2" id="KW-1133">Transmembrane helix</keyword>
<dbReference type="AlphaFoldDB" id="A0A7M2SUV2"/>
<proteinExistence type="predicted"/>
<organism evidence="3 4">
    <name type="scientific">Streptomyces ferrugineus</name>
    <dbReference type="NCBI Taxonomy" id="1413221"/>
    <lineage>
        <taxon>Bacteria</taxon>
        <taxon>Bacillati</taxon>
        <taxon>Actinomycetota</taxon>
        <taxon>Actinomycetes</taxon>
        <taxon>Kitasatosporales</taxon>
        <taxon>Streptomycetaceae</taxon>
        <taxon>Streptomyces</taxon>
    </lineage>
</organism>
<feature type="transmembrane region" description="Helical" evidence="2">
    <location>
        <begin position="52"/>
        <end position="70"/>
    </location>
</feature>
<reference evidence="3 4" key="1">
    <citation type="submission" date="2020-10" db="EMBL/GenBank/DDBJ databases">
        <title>Streptomyces ferrugineus complate genome analysis.</title>
        <authorList>
            <person name="Anwar N."/>
        </authorList>
    </citation>
    <scope>NUCLEOTIDE SEQUENCE [LARGE SCALE GENOMIC DNA]</scope>
    <source>
        <strain evidence="3 4">CCTCC AA2014009</strain>
    </source>
</reference>
<evidence type="ECO:0000313" key="3">
    <source>
        <dbReference type="EMBL" id="QOV40130.1"/>
    </source>
</evidence>
<feature type="compositionally biased region" description="Low complexity" evidence="1">
    <location>
        <begin position="112"/>
        <end position="123"/>
    </location>
</feature>
<evidence type="ECO:0000256" key="1">
    <source>
        <dbReference type="SAM" id="MobiDB-lite"/>
    </source>
</evidence>
<dbReference type="EMBL" id="CP063373">
    <property type="protein sequence ID" value="QOV40130.1"/>
    <property type="molecule type" value="Genomic_DNA"/>
</dbReference>
<gene>
    <name evidence="3" type="ORF">IM697_18045</name>
</gene>
<feature type="region of interest" description="Disordered" evidence="1">
    <location>
        <begin position="101"/>
        <end position="135"/>
    </location>
</feature>
<sequence length="135" mass="13496">MTWWQAALWGLAGGGAASVLSFTTAVVSSGYSWPWRKKIDAGEPSGELGPRLFVLAAGAVLGAAVAAAAHDQISGPWPAFIFGVGAPATLRGLLSGVEVAPRTYPAPPPGPASASSAPRTALPAPGPGEVREDAP</sequence>
<accession>A0A7M2SUV2</accession>
<keyword evidence="2" id="KW-0812">Transmembrane</keyword>
<name>A0A7M2SUV2_9ACTN</name>
<feature type="transmembrane region" description="Helical" evidence="2">
    <location>
        <begin position="76"/>
        <end position="94"/>
    </location>
</feature>
<protein>
    <submittedName>
        <fullName evidence="3">Uncharacterized protein</fullName>
    </submittedName>
</protein>